<dbReference type="Pfam" id="PF02311">
    <property type="entry name" value="AraC_binding"/>
    <property type="match status" value="1"/>
</dbReference>
<gene>
    <name evidence="5" type="ORF">DXN04_20995</name>
</gene>
<dbReference type="PANTHER" id="PTHR43280:SF32">
    <property type="entry name" value="TRANSCRIPTIONAL REGULATORY PROTEIN"/>
    <property type="match status" value="1"/>
</dbReference>
<keyword evidence="2" id="KW-0238">DNA-binding</keyword>
<keyword evidence="1" id="KW-0805">Transcription regulation</keyword>
<dbReference type="SUPFAM" id="SSF51215">
    <property type="entry name" value="Regulatory protein AraC"/>
    <property type="match status" value="1"/>
</dbReference>
<dbReference type="Gene3D" id="1.10.10.60">
    <property type="entry name" value="Homeodomain-like"/>
    <property type="match status" value="1"/>
</dbReference>
<evidence type="ECO:0000256" key="1">
    <source>
        <dbReference type="ARBA" id="ARBA00023015"/>
    </source>
</evidence>
<comment type="caution">
    <text evidence="5">The sequence shown here is derived from an EMBL/GenBank/DDBJ whole genome shotgun (WGS) entry which is preliminary data.</text>
</comment>
<sequence length="269" mass="30802">MSIIPFKSKINADQQLKVSPFKEVIKPTVPHKHANYYELILLEQGGGFHQIDDQQYDVTPPTAYFLKPGQTHCWNFSRIPTGFVILFREEILSRECLDIVYNLPTNIPLSNSETLFELSRRFNQDFRTPASLAVLNTYLQLILLKINEEIRTPSPGNAVFSPIYYQFKSLVNEHFLKVKQIQAYARMLHLPPAQLTNICKAASGKTPSMLLNERIVLEAKTLLSNTPLSIKEITDALEFSDASNFVKFFKLYTNLTPGQYRELAMAKQQ</sequence>
<evidence type="ECO:0000259" key="4">
    <source>
        <dbReference type="PROSITE" id="PS01124"/>
    </source>
</evidence>
<accession>A0A3E1NYB1</accession>
<dbReference type="RefSeq" id="WP_116855357.1">
    <property type="nucleotide sequence ID" value="NZ_QTJV01000008.1"/>
</dbReference>
<dbReference type="InterPro" id="IPR003313">
    <property type="entry name" value="AraC-bd"/>
</dbReference>
<dbReference type="InterPro" id="IPR037923">
    <property type="entry name" value="HTH-like"/>
</dbReference>
<protein>
    <submittedName>
        <fullName evidence="5">Helix-turn-helix domain-containing protein</fullName>
    </submittedName>
</protein>
<dbReference type="Pfam" id="PF12833">
    <property type="entry name" value="HTH_18"/>
    <property type="match status" value="1"/>
</dbReference>
<organism evidence="5 6">
    <name type="scientific">Chitinophaga silvisoli</name>
    <dbReference type="NCBI Taxonomy" id="2291814"/>
    <lineage>
        <taxon>Bacteria</taxon>
        <taxon>Pseudomonadati</taxon>
        <taxon>Bacteroidota</taxon>
        <taxon>Chitinophagia</taxon>
        <taxon>Chitinophagales</taxon>
        <taxon>Chitinophagaceae</taxon>
        <taxon>Chitinophaga</taxon>
    </lineage>
</organism>
<dbReference type="Gene3D" id="2.60.120.10">
    <property type="entry name" value="Jelly Rolls"/>
    <property type="match status" value="1"/>
</dbReference>
<name>A0A3E1NYB1_9BACT</name>
<proteinExistence type="predicted"/>
<dbReference type="EMBL" id="QTJV01000008">
    <property type="protein sequence ID" value="RFM32921.1"/>
    <property type="molecule type" value="Genomic_DNA"/>
</dbReference>
<feature type="domain" description="HTH araC/xylS-type" evidence="4">
    <location>
        <begin position="165"/>
        <end position="263"/>
    </location>
</feature>
<dbReference type="SUPFAM" id="SSF46689">
    <property type="entry name" value="Homeodomain-like"/>
    <property type="match status" value="1"/>
</dbReference>
<dbReference type="AlphaFoldDB" id="A0A3E1NYB1"/>
<dbReference type="GO" id="GO:0003700">
    <property type="term" value="F:DNA-binding transcription factor activity"/>
    <property type="evidence" value="ECO:0007669"/>
    <property type="project" value="InterPro"/>
</dbReference>
<evidence type="ECO:0000313" key="5">
    <source>
        <dbReference type="EMBL" id="RFM32921.1"/>
    </source>
</evidence>
<evidence type="ECO:0000256" key="2">
    <source>
        <dbReference type="ARBA" id="ARBA00023125"/>
    </source>
</evidence>
<evidence type="ECO:0000313" key="6">
    <source>
        <dbReference type="Proteomes" id="UP000261174"/>
    </source>
</evidence>
<dbReference type="InterPro" id="IPR018060">
    <property type="entry name" value="HTH_AraC"/>
</dbReference>
<evidence type="ECO:0000256" key="3">
    <source>
        <dbReference type="ARBA" id="ARBA00023163"/>
    </source>
</evidence>
<keyword evidence="6" id="KW-1185">Reference proteome</keyword>
<dbReference type="Proteomes" id="UP000261174">
    <property type="component" value="Unassembled WGS sequence"/>
</dbReference>
<dbReference type="InterPro" id="IPR014710">
    <property type="entry name" value="RmlC-like_jellyroll"/>
</dbReference>
<dbReference type="SMART" id="SM00342">
    <property type="entry name" value="HTH_ARAC"/>
    <property type="match status" value="1"/>
</dbReference>
<dbReference type="InterPro" id="IPR009057">
    <property type="entry name" value="Homeodomain-like_sf"/>
</dbReference>
<dbReference type="PANTHER" id="PTHR43280">
    <property type="entry name" value="ARAC-FAMILY TRANSCRIPTIONAL REGULATOR"/>
    <property type="match status" value="1"/>
</dbReference>
<dbReference type="GO" id="GO:0043565">
    <property type="term" value="F:sequence-specific DNA binding"/>
    <property type="evidence" value="ECO:0007669"/>
    <property type="project" value="InterPro"/>
</dbReference>
<reference evidence="5 6" key="1">
    <citation type="submission" date="2018-08" db="EMBL/GenBank/DDBJ databases">
        <title>Chitinophaga sp. K20C18050901, a novel bacterium isolated from forest soil.</title>
        <authorList>
            <person name="Wang C."/>
        </authorList>
    </citation>
    <scope>NUCLEOTIDE SEQUENCE [LARGE SCALE GENOMIC DNA]</scope>
    <source>
        <strain evidence="5 6">K20C18050901</strain>
    </source>
</reference>
<dbReference type="OrthoDB" id="2585681at2"/>
<keyword evidence="3" id="KW-0804">Transcription</keyword>
<dbReference type="PROSITE" id="PS01124">
    <property type="entry name" value="HTH_ARAC_FAMILY_2"/>
    <property type="match status" value="1"/>
</dbReference>